<proteinExistence type="predicted"/>
<dbReference type="InterPro" id="IPR001789">
    <property type="entry name" value="Sig_transdc_resp-reg_receiver"/>
</dbReference>
<dbReference type="AlphaFoldDB" id="D4JTC6"/>
<dbReference type="SUPFAM" id="SSF52172">
    <property type="entry name" value="CheY-like"/>
    <property type="match status" value="1"/>
</dbReference>
<keyword evidence="2 4" id="KW-0597">Phosphoprotein</keyword>
<name>D4JTC6_9FIRM</name>
<evidence type="ECO:0000259" key="5">
    <source>
        <dbReference type="PROSITE" id="PS50110"/>
    </source>
</evidence>
<dbReference type="PROSITE" id="PS50110">
    <property type="entry name" value="RESPONSE_REGULATORY"/>
    <property type="match status" value="1"/>
</dbReference>
<feature type="domain" description="Response regulatory" evidence="5">
    <location>
        <begin position="187"/>
        <end position="308"/>
    </location>
</feature>
<protein>
    <recommendedName>
        <fullName evidence="1">Stage 0 sporulation protein A homolog</fullName>
    </recommendedName>
</protein>
<dbReference type="Gene3D" id="3.40.50.2300">
    <property type="match status" value="1"/>
</dbReference>
<dbReference type="HOGENOM" id="CLU_887801_0_0_9"/>
<dbReference type="CDD" id="cd17546">
    <property type="entry name" value="REC_hyHK_CKI1_RcsC-like"/>
    <property type="match status" value="1"/>
</dbReference>
<gene>
    <name evidence="6" type="ORF">EUS_11630</name>
</gene>
<comment type="function">
    <text evidence="3">May play the central regulatory role in sporulation. It may be an element of the effector pathway responsible for the activation of sporulation genes in response to nutritional stress. Spo0A may act in concert with spo0H (a sigma factor) to control the expression of some genes that are critical to the sporulation process.</text>
</comment>
<accession>D4JTC6</accession>
<dbReference type="PATRIC" id="fig|657319.3.peg.1448"/>
<evidence type="ECO:0000256" key="1">
    <source>
        <dbReference type="ARBA" id="ARBA00018672"/>
    </source>
</evidence>
<dbReference type="BioCyc" id="ESIR657319:G136K-986-MONOMER"/>
<evidence type="ECO:0000256" key="2">
    <source>
        <dbReference type="ARBA" id="ARBA00022553"/>
    </source>
</evidence>
<dbReference type="GO" id="GO:0000160">
    <property type="term" value="P:phosphorelay signal transduction system"/>
    <property type="evidence" value="ECO:0007669"/>
    <property type="project" value="InterPro"/>
</dbReference>
<dbReference type="InterPro" id="IPR036890">
    <property type="entry name" value="HATPase_C_sf"/>
</dbReference>
<evidence type="ECO:0000313" key="6">
    <source>
        <dbReference type="EMBL" id="CBK96345.1"/>
    </source>
</evidence>
<dbReference type="Gene3D" id="3.30.565.10">
    <property type="entry name" value="Histidine kinase-like ATPase, C-terminal domain"/>
    <property type="match status" value="1"/>
</dbReference>
<sequence>MPISKRIVDAAGGSITVKTKKGAGTEFIIKLQIEAVKGTENRYSGNKCLSALIINNNRSHSAQIAEALEKLGITFCSYDNKHDDGFTADRHFDIIVSDADRVNKIAEYIGKNDNNITYIVTTENQSDLSLSKYPGAVKGVCLIPLLTFDLKRILSEHCKGFTDNFSDNNPGHCDELDNSSRTLSGKYILLAEDVEVNVQIVKAMLAKYNVNIEVAANGRKALEMFCRNPDYYYDIILMDLRMPLMDGFQCAKEIRNIRSEYAKTVPIIAMTASAFSEDVNKAKQCGMTAFLTKPVNSDELSRTLTQAVSEENV</sequence>
<dbReference type="Pfam" id="PF00072">
    <property type="entry name" value="Response_reg"/>
    <property type="match status" value="1"/>
</dbReference>
<organism evidence="6">
    <name type="scientific">[Eubacterium] siraeum 70/3</name>
    <dbReference type="NCBI Taxonomy" id="657319"/>
    <lineage>
        <taxon>Bacteria</taxon>
        <taxon>Bacillati</taxon>
        <taxon>Bacillota</taxon>
        <taxon>Clostridia</taxon>
        <taxon>Eubacteriales</taxon>
        <taxon>Oscillospiraceae</taxon>
        <taxon>Oscillospiraceae incertae sedis</taxon>
    </lineage>
</organism>
<evidence type="ECO:0000256" key="4">
    <source>
        <dbReference type="PROSITE-ProRule" id="PRU00169"/>
    </source>
</evidence>
<dbReference type="PANTHER" id="PTHR45339:SF5">
    <property type="entry name" value="HISTIDINE KINASE"/>
    <property type="match status" value="1"/>
</dbReference>
<dbReference type="SMART" id="SM00448">
    <property type="entry name" value="REC"/>
    <property type="match status" value="1"/>
</dbReference>
<reference evidence="6" key="2">
    <citation type="submission" date="2010-03" db="EMBL/GenBank/DDBJ databases">
        <authorList>
            <person name="Pajon A."/>
        </authorList>
    </citation>
    <scope>NUCLEOTIDE SEQUENCE [LARGE SCALE GENOMIC DNA]</scope>
    <source>
        <strain evidence="6">70/3</strain>
    </source>
</reference>
<dbReference type="PANTHER" id="PTHR45339">
    <property type="entry name" value="HYBRID SIGNAL TRANSDUCTION HISTIDINE KINASE J"/>
    <property type="match status" value="1"/>
</dbReference>
<reference evidence="6" key="1">
    <citation type="submission" date="2010-03" db="EMBL/GenBank/DDBJ databases">
        <title>The genome sequence of Eubacterium siraeum 70/3.</title>
        <authorList>
            <consortium name="metaHIT consortium -- http://www.metahit.eu/"/>
            <person name="Pajon A."/>
            <person name="Turner K."/>
            <person name="Parkhill J."/>
            <person name="Duncan S."/>
            <person name="Flint H."/>
        </authorList>
    </citation>
    <scope>NUCLEOTIDE SEQUENCE [LARGE SCALE GENOMIC DNA]</scope>
    <source>
        <strain evidence="6">70/3</strain>
    </source>
</reference>
<dbReference type="KEGG" id="esu:EUS_11630"/>
<dbReference type="EMBL" id="FP929044">
    <property type="protein sequence ID" value="CBK96345.1"/>
    <property type="molecule type" value="Genomic_DNA"/>
</dbReference>
<dbReference type="Proteomes" id="UP000008803">
    <property type="component" value="Chromosome"/>
</dbReference>
<dbReference type="InterPro" id="IPR011006">
    <property type="entry name" value="CheY-like_superfamily"/>
</dbReference>
<feature type="modified residue" description="4-aspartylphosphate" evidence="4">
    <location>
        <position position="239"/>
    </location>
</feature>
<evidence type="ECO:0000256" key="3">
    <source>
        <dbReference type="ARBA" id="ARBA00024867"/>
    </source>
</evidence>